<dbReference type="GO" id="GO:0070573">
    <property type="term" value="F:metallodipeptidase activity"/>
    <property type="evidence" value="ECO:0007669"/>
    <property type="project" value="InterPro"/>
</dbReference>
<dbReference type="PROSITE" id="PS51318">
    <property type="entry name" value="TAT"/>
    <property type="match status" value="1"/>
</dbReference>
<protein>
    <recommendedName>
        <fullName evidence="5">Carboxypeptidase Q</fullName>
    </recommendedName>
    <alternativeName>
        <fullName evidence="20">Plasma glutamate carboxypeptidase</fullName>
    </alternativeName>
</protein>
<keyword evidence="7" id="KW-0121">Carboxypeptidase</keyword>
<dbReference type="RefSeq" id="WP_025413236.1">
    <property type="nucleotide sequence ID" value="NZ_CP007128.1"/>
</dbReference>
<dbReference type="eggNOG" id="COG2234">
    <property type="taxonomic scope" value="Bacteria"/>
</dbReference>
<keyword evidence="14" id="KW-0333">Golgi apparatus</keyword>
<dbReference type="KEGG" id="gba:J421_4263"/>
<dbReference type="Pfam" id="PF04389">
    <property type="entry name" value="Peptidase_M28"/>
    <property type="match status" value="1"/>
</dbReference>
<feature type="domain" description="Peptidase M28" evidence="22">
    <location>
        <begin position="294"/>
        <end position="489"/>
    </location>
</feature>
<evidence type="ECO:0000259" key="22">
    <source>
        <dbReference type="Pfam" id="PF04389"/>
    </source>
</evidence>
<keyword evidence="10 21" id="KW-0732">Signal</keyword>
<reference evidence="23" key="1">
    <citation type="submission" date="2013-12" db="EMBL/GenBank/DDBJ databases">
        <authorList>
            <person name="DeBruyn J.M."/>
            <person name="Radosevich M."/>
            <person name="Wommack K.Eric."/>
            <person name="Polson S."/>
            <person name="Hauser L.J."/>
            <person name="Fawaz M.N."/>
            <person name="Korlach J."/>
            <person name="Tsai Y.-C."/>
        </authorList>
    </citation>
    <scope>NUCLEOTIDE SEQUENCE</scope>
    <source>
        <strain evidence="23">KBS708</strain>
    </source>
</reference>
<keyword evidence="17" id="KW-0325">Glycoprotein</keyword>
<name>W0RNA5_9BACT</name>
<evidence type="ECO:0000256" key="7">
    <source>
        <dbReference type="ARBA" id="ARBA00022645"/>
    </source>
</evidence>
<dbReference type="Gene3D" id="3.40.630.10">
    <property type="entry name" value="Zn peptidases"/>
    <property type="match status" value="1"/>
</dbReference>
<dbReference type="STRING" id="861299.J421_4263"/>
<dbReference type="InParanoid" id="W0RNA5"/>
<evidence type="ECO:0000256" key="11">
    <source>
        <dbReference type="ARBA" id="ARBA00022801"/>
    </source>
</evidence>
<evidence type="ECO:0000256" key="9">
    <source>
        <dbReference type="ARBA" id="ARBA00022723"/>
    </source>
</evidence>
<keyword evidence="16" id="KW-0865">Zymogen</keyword>
<evidence type="ECO:0000256" key="10">
    <source>
        <dbReference type="ARBA" id="ARBA00022729"/>
    </source>
</evidence>
<keyword evidence="18" id="KW-0458">Lysosome</keyword>
<evidence type="ECO:0000256" key="20">
    <source>
        <dbReference type="ARBA" id="ARBA00033328"/>
    </source>
</evidence>
<dbReference type="PANTHER" id="PTHR12053">
    <property type="entry name" value="PROTEASE FAMILY M28 PLASMA GLUTAMATE CARBOXYPEPTIDASE-RELATED"/>
    <property type="match status" value="1"/>
</dbReference>
<evidence type="ECO:0000256" key="14">
    <source>
        <dbReference type="ARBA" id="ARBA00023034"/>
    </source>
</evidence>
<feature type="chain" id="PRO_5004794356" description="Carboxypeptidase Q" evidence="21">
    <location>
        <begin position="30"/>
        <end position="528"/>
    </location>
</feature>
<dbReference type="Proteomes" id="UP000019151">
    <property type="component" value="Chromosome"/>
</dbReference>
<dbReference type="GO" id="GO:0006508">
    <property type="term" value="P:proteolysis"/>
    <property type="evidence" value="ECO:0007669"/>
    <property type="project" value="UniProtKB-KW"/>
</dbReference>
<evidence type="ECO:0000256" key="8">
    <source>
        <dbReference type="ARBA" id="ARBA00022670"/>
    </source>
</evidence>
<evidence type="ECO:0000256" key="17">
    <source>
        <dbReference type="ARBA" id="ARBA00023180"/>
    </source>
</evidence>
<keyword evidence="12" id="KW-0256">Endoplasmic reticulum</keyword>
<evidence type="ECO:0000256" key="15">
    <source>
        <dbReference type="ARBA" id="ARBA00023049"/>
    </source>
</evidence>
<dbReference type="PANTHER" id="PTHR12053:SF3">
    <property type="entry name" value="CARBOXYPEPTIDASE Q"/>
    <property type="match status" value="1"/>
</dbReference>
<feature type="signal peptide" evidence="21">
    <location>
        <begin position="1"/>
        <end position="29"/>
    </location>
</feature>
<dbReference type="HOGENOM" id="CLU_033697_1_1_0"/>
<comment type="subcellular location">
    <subcellularLocation>
        <location evidence="1">Endoplasmic reticulum</location>
    </subcellularLocation>
    <subcellularLocation>
        <location evidence="3">Golgi apparatus</location>
    </subcellularLocation>
    <subcellularLocation>
        <location evidence="2">Lysosome</location>
    </subcellularLocation>
    <subcellularLocation>
        <location evidence="4">Secreted</location>
    </subcellularLocation>
</comment>
<reference evidence="23" key="2">
    <citation type="journal article" date="2014" name="Genome Announc.">
        <title>Genome Sequence and Methylome of Soil Bacterium Gemmatirosa kalamazoonensis KBS708T, a Member of the Rarely Cultivated Gemmatimonadetes Phylum.</title>
        <authorList>
            <person name="Debruyn J.M."/>
            <person name="Radosevich M."/>
            <person name="Wommack K.E."/>
            <person name="Polson S.W."/>
            <person name="Hauser L.J."/>
            <person name="Fawaz M.N."/>
            <person name="Korlach J."/>
            <person name="Tsai Y.C."/>
        </authorList>
    </citation>
    <scope>NUCLEOTIDE SEQUENCE [LARGE SCALE GENOMIC DNA]</scope>
    <source>
        <strain evidence="23">KBS708</strain>
    </source>
</reference>
<organism evidence="23 24">
    <name type="scientific">Gemmatirosa kalamazoonensis</name>
    <dbReference type="NCBI Taxonomy" id="861299"/>
    <lineage>
        <taxon>Bacteria</taxon>
        <taxon>Pseudomonadati</taxon>
        <taxon>Gemmatimonadota</taxon>
        <taxon>Gemmatimonadia</taxon>
        <taxon>Gemmatimonadales</taxon>
        <taxon>Gemmatimonadaceae</taxon>
        <taxon>Gemmatirosa</taxon>
    </lineage>
</organism>
<evidence type="ECO:0000256" key="13">
    <source>
        <dbReference type="ARBA" id="ARBA00022833"/>
    </source>
</evidence>
<evidence type="ECO:0000256" key="6">
    <source>
        <dbReference type="ARBA" id="ARBA00022525"/>
    </source>
</evidence>
<dbReference type="GO" id="GO:0046872">
    <property type="term" value="F:metal ion binding"/>
    <property type="evidence" value="ECO:0007669"/>
    <property type="project" value="UniProtKB-KW"/>
</dbReference>
<dbReference type="SUPFAM" id="SSF53187">
    <property type="entry name" value="Zn-dependent exopeptidases"/>
    <property type="match status" value="1"/>
</dbReference>
<keyword evidence="13" id="KW-0862">Zinc</keyword>
<dbReference type="EMBL" id="CP007128">
    <property type="protein sequence ID" value="AHG91800.1"/>
    <property type="molecule type" value="Genomic_DNA"/>
</dbReference>
<keyword evidence="24" id="KW-1185">Reference proteome</keyword>
<dbReference type="GO" id="GO:0005764">
    <property type="term" value="C:lysosome"/>
    <property type="evidence" value="ECO:0007669"/>
    <property type="project" value="UniProtKB-SubCell"/>
</dbReference>
<proteinExistence type="predicted"/>
<comment type="subunit">
    <text evidence="19">Homodimer. The monomeric form is inactive while the homodimer is active.</text>
</comment>
<evidence type="ECO:0000256" key="21">
    <source>
        <dbReference type="SAM" id="SignalP"/>
    </source>
</evidence>
<keyword evidence="6" id="KW-0964">Secreted</keyword>
<dbReference type="GO" id="GO:0005615">
    <property type="term" value="C:extracellular space"/>
    <property type="evidence" value="ECO:0007669"/>
    <property type="project" value="TreeGrafter"/>
</dbReference>
<evidence type="ECO:0000256" key="3">
    <source>
        <dbReference type="ARBA" id="ARBA00004555"/>
    </source>
</evidence>
<dbReference type="Gene3D" id="3.50.30.30">
    <property type="match status" value="1"/>
</dbReference>
<gene>
    <name evidence="23" type="ORF">J421_4263</name>
</gene>
<dbReference type="GO" id="GO:0043171">
    <property type="term" value="P:peptide catabolic process"/>
    <property type="evidence" value="ECO:0007669"/>
    <property type="project" value="TreeGrafter"/>
</dbReference>
<evidence type="ECO:0000256" key="1">
    <source>
        <dbReference type="ARBA" id="ARBA00004240"/>
    </source>
</evidence>
<evidence type="ECO:0000256" key="4">
    <source>
        <dbReference type="ARBA" id="ARBA00004613"/>
    </source>
</evidence>
<keyword evidence="11" id="KW-0378">Hydrolase</keyword>
<dbReference type="InterPro" id="IPR006311">
    <property type="entry name" value="TAT_signal"/>
</dbReference>
<keyword evidence="15" id="KW-0482">Metalloprotease</keyword>
<keyword evidence="9" id="KW-0479">Metal-binding</keyword>
<evidence type="ECO:0000256" key="5">
    <source>
        <dbReference type="ARBA" id="ARBA00014116"/>
    </source>
</evidence>
<evidence type="ECO:0000313" key="24">
    <source>
        <dbReference type="Proteomes" id="UP000019151"/>
    </source>
</evidence>
<evidence type="ECO:0000256" key="2">
    <source>
        <dbReference type="ARBA" id="ARBA00004371"/>
    </source>
</evidence>
<keyword evidence="8" id="KW-0645">Protease</keyword>
<evidence type="ECO:0000256" key="19">
    <source>
        <dbReference type="ARBA" id="ARBA00025833"/>
    </source>
</evidence>
<dbReference type="InterPro" id="IPR007484">
    <property type="entry name" value="Peptidase_M28"/>
</dbReference>
<evidence type="ECO:0000256" key="18">
    <source>
        <dbReference type="ARBA" id="ARBA00023228"/>
    </source>
</evidence>
<dbReference type="AlphaFoldDB" id="W0RNA5"/>
<evidence type="ECO:0000256" key="12">
    <source>
        <dbReference type="ARBA" id="ARBA00022824"/>
    </source>
</evidence>
<evidence type="ECO:0000256" key="16">
    <source>
        <dbReference type="ARBA" id="ARBA00023145"/>
    </source>
</evidence>
<accession>W0RNA5</accession>
<evidence type="ECO:0000313" key="23">
    <source>
        <dbReference type="EMBL" id="AHG91800.1"/>
    </source>
</evidence>
<dbReference type="InterPro" id="IPR039866">
    <property type="entry name" value="CPQ"/>
</dbReference>
<sequence length="528" mass="57768">MTTLPTRRALRRLAALLAAAALAAPRLHAQTLPVDDPVLRRIWALGMDSSRVGALLQALSDSIGPRLTGTPQMRAANEWAVATYTKWGITARNEQVGTWRGWRRGTSNVDLLQPRARTLEATLLAWSAGTKGRDVTAPVVVLPQVADSNEFVRWLPQARGKFVLVSFPQPTCRPDENLQRWATDSSLARFRRQRIADTAAWNARVRATGYSLSLGTGSLGRRLEQAGVAGVIASRWSEGWGVNKVFFARTELVPSVDVSCEDYGLLFRLAANGQGPVLRVRSDAEITADVPTFNTVAEIRGSERPNEYVMLSAHFDSWDAGSGTTDNGTGTATMMEAMRILKAAYPRPKRTILVGHWASEEQGLNGSRAFSEDHPEIVRGLQALFNQDNGTGRVVNVSPAGLVNAGEAWGRWASRLPAEISQYLTFSFPGSPAGGGSDNASFACYGAPGFGLGSLSWDYGTYTWHTNRDTYDKLWLDDVKNNATLVAMLAYLASEDSQTVARDQRVMPRGQVWPACVKAVRRWSDFAR</sequence>
<dbReference type="GO" id="GO:0004180">
    <property type="term" value="F:carboxypeptidase activity"/>
    <property type="evidence" value="ECO:0007669"/>
    <property type="project" value="UniProtKB-KW"/>
</dbReference>